<feature type="transmembrane region" description="Helical" evidence="1">
    <location>
        <begin position="171"/>
        <end position="191"/>
    </location>
</feature>
<keyword evidence="1" id="KW-0472">Membrane</keyword>
<sequence>MNNIFSYDNGFFRVVNKIVDGFWASILWFVFSLPVVTAGASATAFYYTVHKSLRGNRGYIWRSFWGSFRSNFKQVTKIWLILLVVFAFLFADYRIMFALLKQGSRLGMLYYVFFILMLFWAVWSVYIFAYSARFENGLKNTIKNAGIIALLNLPWSVVVLVLLLAGMLLIYLSPITVTFVPTVVMCLYDMFLEKIFRKYMSEEDLKKEEELDWGNHI</sequence>
<reference evidence="2 3" key="1">
    <citation type="journal article" date="2014" name="Genome Announc.">
        <title>Draft genome sequences of the altered schaedler flora, a defined bacterial community from gnotobiotic mice.</title>
        <authorList>
            <person name="Wannemuehler M.J."/>
            <person name="Overstreet A.M."/>
            <person name="Ward D.V."/>
            <person name="Phillips G.J."/>
        </authorList>
    </citation>
    <scope>NUCLEOTIDE SEQUENCE [LARGE SCALE GENOMIC DNA]</scope>
    <source>
        <strain evidence="2 3">ASF492</strain>
    </source>
</reference>
<dbReference type="InterPro" id="IPR006938">
    <property type="entry name" value="DUF624"/>
</dbReference>
<keyword evidence="1" id="KW-0812">Transmembrane</keyword>
<evidence type="ECO:0000313" key="2">
    <source>
        <dbReference type="EMBL" id="EMZ23486.1"/>
    </source>
</evidence>
<dbReference type="HOGENOM" id="CLU_081578_2_1_9"/>
<feature type="transmembrane region" description="Helical" evidence="1">
    <location>
        <begin position="78"/>
        <end position="96"/>
    </location>
</feature>
<keyword evidence="3" id="KW-1185">Reference proteome</keyword>
<evidence type="ECO:0000313" key="3">
    <source>
        <dbReference type="Proteomes" id="UP000012589"/>
    </source>
</evidence>
<feature type="transmembrane region" description="Helical" evidence="1">
    <location>
        <begin position="22"/>
        <end position="47"/>
    </location>
</feature>
<dbReference type="Proteomes" id="UP000012589">
    <property type="component" value="Unassembled WGS sequence"/>
</dbReference>
<dbReference type="AlphaFoldDB" id="N2A5M5"/>
<dbReference type="eggNOG" id="COG5578">
    <property type="taxonomic scope" value="Bacteria"/>
</dbReference>
<proteinExistence type="predicted"/>
<protein>
    <recommendedName>
        <fullName evidence="4">DUF624 domain-containing protein</fullName>
    </recommendedName>
</protein>
<dbReference type="STRING" id="1235802.C823_03659"/>
<evidence type="ECO:0000256" key="1">
    <source>
        <dbReference type="SAM" id="Phobius"/>
    </source>
</evidence>
<dbReference type="OrthoDB" id="9814991at2"/>
<organism evidence="2 3">
    <name type="scientific">Eubacterium plexicaudatum ASF492</name>
    <dbReference type="NCBI Taxonomy" id="1235802"/>
    <lineage>
        <taxon>Bacteria</taxon>
        <taxon>Bacillati</taxon>
        <taxon>Bacillota</taxon>
        <taxon>Clostridia</taxon>
        <taxon>Eubacteriales</taxon>
        <taxon>Eubacteriaceae</taxon>
        <taxon>Eubacterium</taxon>
    </lineage>
</organism>
<keyword evidence="1" id="KW-1133">Transmembrane helix</keyword>
<accession>N2A5M5</accession>
<dbReference type="Pfam" id="PF04854">
    <property type="entry name" value="DUF624"/>
    <property type="match status" value="1"/>
</dbReference>
<feature type="transmembrane region" description="Helical" evidence="1">
    <location>
        <begin position="144"/>
        <end position="165"/>
    </location>
</feature>
<name>N2A5M5_9FIRM</name>
<comment type="caution">
    <text evidence="2">The sequence shown here is derived from an EMBL/GenBank/DDBJ whole genome shotgun (WGS) entry which is preliminary data.</text>
</comment>
<gene>
    <name evidence="2" type="ORF">C823_03659</name>
</gene>
<dbReference type="PATRIC" id="fig|1235802.3.peg.3865"/>
<evidence type="ECO:0008006" key="4">
    <source>
        <dbReference type="Google" id="ProtNLM"/>
    </source>
</evidence>
<feature type="transmembrane region" description="Helical" evidence="1">
    <location>
        <begin position="108"/>
        <end position="132"/>
    </location>
</feature>
<dbReference type="EMBL" id="AQFT01000107">
    <property type="protein sequence ID" value="EMZ23486.1"/>
    <property type="molecule type" value="Genomic_DNA"/>
</dbReference>